<accession>A0A9P4X1R2</accession>
<evidence type="ECO:0008006" key="12">
    <source>
        <dbReference type="Google" id="ProtNLM"/>
    </source>
</evidence>
<evidence type="ECO:0000256" key="6">
    <source>
        <dbReference type="ARBA" id="ARBA00023033"/>
    </source>
</evidence>
<dbReference type="PANTHER" id="PTHR24287">
    <property type="entry name" value="P450, PUTATIVE (EUROFUNG)-RELATED"/>
    <property type="match status" value="1"/>
</dbReference>
<reference evidence="10" key="1">
    <citation type="submission" date="2019-04" db="EMBL/GenBank/DDBJ databases">
        <title>Sequencing of skin fungus with MAO and IRED activity.</title>
        <authorList>
            <person name="Marsaioli A.J."/>
            <person name="Bonatto J.M.C."/>
            <person name="Reis Junior O."/>
        </authorList>
    </citation>
    <scope>NUCLEOTIDE SEQUENCE</scope>
    <source>
        <strain evidence="10">28M1</strain>
    </source>
</reference>
<keyword evidence="9" id="KW-0732">Signal</keyword>
<keyword evidence="3 7" id="KW-0479">Metal-binding</keyword>
<dbReference type="InterPro" id="IPR001128">
    <property type="entry name" value="Cyt_P450"/>
</dbReference>
<dbReference type="CDD" id="cd11063">
    <property type="entry name" value="CYP52"/>
    <property type="match status" value="1"/>
</dbReference>
<proteinExistence type="inferred from homology"/>
<protein>
    <recommendedName>
        <fullName evidence="12">Heme binding</fullName>
    </recommendedName>
</protein>
<keyword evidence="7 8" id="KW-0349">Heme</keyword>
<comment type="similarity">
    <text evidence="2 8">Belongs to the cytochrome P450 family.</text>
</comment>
<dbReference type="Gene3D" id="1.10.630.10">
    <property type="entry name" value="Cytochrome P450"/>
    <property type="match status" value="1"/>
</dbReference>
<dbReference type="InterPro" id="IPR036396">
    <property type="entry name" value="Cyt_P450_sf"/>
</dbReference>
<dbReference type="InterPro" id="IPR047146">
    <property type="entry name" value="Cyt_P450_E_CYP52_fungi"/>
</dbReference>
<comment type="cofactor">
    <cofactor evidence="1 7">
        <name>heme</name>
        <dbReference type="ChEBI" id="CHEBI:30413"/>
    </cofactor>
</comment>
<feature type="chain" id="PRO_5040338544" description="Heme binding" evidence="9">
    <location>
        <begin position="16"/>
        <end position="506"/>
    </location>
</feature>
<comment type="caution">
    <text evidence="10">The sequence shown here is derived from an EMBL/GenBank/DDBJ whole genome shotgun (WGS) entry which is preliminary data.</text>
</comment>
<dbReference type="Proteomes" id="UP000758155">
    <property type="component" value="Unassembled WGS sequence"/>
</dbReference>
<dbReference type="PROSITE" id="PS00086">
    <property type="entry name" value="CYTOCHROME_P450"/>
    <property type="match status" value="1"/>
</dbReference>
<evidence type="ECO:0000256" key="7">
    <source>
        <dbReference type="PIRSR" id="PIRSR602401-1"/>
    </source>
</evidence>
<keyword evidence="6 8" id="KW-0503">Monooxygenase</keyword>
<keyword evidence="5 7" id="KW-0408">Iron</keyword>
<name>A0A9P4X1R2_9PLEO</name>
<dbReference type="InterPro" id="IPR017972">
    <property type="entry name" value="Cyt_P450_CS"/>
</dbReference>
<evidence type="ECO:0000256" key="9">
    <source>
        <dbReference type="SAM" id="SignalP"/>
    </source>
</evidence>
<dbReference type="SUPFAM" id="SSF48264">
    <property type="entry name" value="Cytochrome P450"/>
    <property type="match status" value="1"/>
</dbReference>
<gene>
    <name evidence="10" type="ORF">E8E12_011196</name>
</gene>
<evidence type="ECO:0000256" key="8">
    <source>
        <dbReference type="RuleBase" id="RU000461"/>
    </source>
</evidence>
<dbReference type="InterPro" id="IPR002401">
    <property type="entry name" value="Cyt_P450_E_grp-I"/>
</dbReference>
<dbReference type="GO" id="GO:0004497">
    <property type="term" value="F:monooxygenase activity"/>
    <property type="evidence" value="ECO:0007669"/>
    <property type="project" value="UniProtKB-KW"/>
</dbReference>
<dbReference type="Pfam" id="PF00067">
    <property type="entry name" value="p450"/>
    <property type="match status" value="1"/>
</dbReference>
<evidence type="ECO:0000256" key="4">
    <source>
        <dbReference type="ARBA" id="ARBA00023002"/>
    </source>
</evidence>
<evidence type="ECO:0000313" key="10">
    <source>
        <dbReference type="EMBL" id="KAF3048198.1"/>
    </source>
</evidence>
<evidence type="ECO:0000256" key="3">
    <source>
        <dbReference type="ARBA" id="ARBA00022723"/>
    </source>
</evidence>
<sequence length="506" mass="57843">MAVFTLANIILSLLAVYLTRRIHHSITTGRRLRAFAAQHGCLSAKWRQTPFTFGLRFWLAQIKAIKEHRLLPYMQSNLSELNCHTRHHYVLGTDFYTTDDPENVKAVLATDFSKWSLGRERIDEMSSYLGMGIFVNEGAAWKHSREMLRPCFERSVVSDTELLEKHTKRMFDLCPQDGSEIDLQPLLHDLSMDMATDLLFGRSTNALGRGEGSKEAKEFCDAFDYASNPFEREAFKKWGAITLFLPDRFNFAKKNHIKVMQDFVDHIIETHVADSRTDEKQRYNFISALLEATPNRTTIRSELLNILLAGRDTVASLLSNIIWELPRHTSVLSTLRTEIDETVGSEPPTYAQLKDMKYLRAIVNETQRLYPIVPVNSREALVDTVLPRGGGEDETKPVMVPKGSYVAWHMYSMQRRADLFGPDADAFRPERWLEPGFRPGWAFIPFSGGPRVCIGQNFALTEAMYVVVRLVQGFDLERRDFDEWKEKFSITCTGLGGCKVGLTPRQ</sequence>
<dbReference type="PRINTS" id="PR00385">
    <property type="entry name" value="P450"/>
</dbReference>
<feature type="binding site" description="axial binding residue" evidence="7">
    <location>
        <position position="453"/>
    </location>
    <ligand>
        <name>heme</name>
        <dbReference type="ChEBI" id="CHEBI:30413"/>
    </ligand>
    <ligandPart>
        <name>Fe</name>
        <dbReference type="ChEBI" id="CHEBI:18248"/>
    </ligandPart>
</feature>
<dbReference type="GO" id="GO:0020037">
    <property type="term" value="F:heme binding"/>
    <property type="evidence" value="ECO:0007669"/>
    <property type="project" value="InterPro"/>
</dbReference>
<dbReference type="OrthoDB" id="1470350at2759"/>
<dbReference type="EMBL" id="SWKV01000001">
    <property type="protein sequence ID" value="KAF3048198.1"/>
    <property type="molecule type" value="Genomic_DNA"/>
</dbReference>
<organism evidence="10 11">
    <name type="scientific">Didymella heteroderae</name>
    <dbReference type="NCBI Taxonomy" id="1769908"/>
    <lineage>
        <taxon>Eukaryota</taxon>
        <taxon>Fungi</taxon>
        <taxon>Dikarya</taxon>
        <taxon>Ascomycota</taxon>
        <taxon>Pezizomycotina</taxon>
        <taxon>Dothideomycetes</taxon>
        <taxon>Pleosporomycetidae</taxon>
        <taxon>Pleosporales</taxon>
        <taxon>Pleosporineae</taxon>
        <taxon>Didymellaceae</taxon>
        <taxon>Didymella</taxon>
    </lineage>
</organism>
<dbReference type="GO" id="GO:0016705">
    <property type="term" value="F:oxidoreductase activity, acting on paired donors, with incorporation or reduction of molecular oxygen"/>
    <property type="evidence" value="ECO:0007669"/>
    <property type="project" value="InterPro"/>
</dbReference>
<dbReference type="AlphaFoldDB" id="A0A9P4X1R2"/>
<evidence type="ECO:0000256" key="5">
    <source>
        <dbReference type="ARBA" id="ARBA00023004"/>
    </source>
</evidence>
<feature type="signal peptide" evidence="9">
    <location>
        <begin position="1"/>
        <end position="15"/>
    </location>
</feature>
<dbReference type="PANTHER" id="PTHR24287:SF17">
    <property type="entry name" value="P450, PUTATIVE (EUROFUNG)-RELATED"/>
    <property type="match status" value="1"/>
</dbReference>
<evidence type="ECO:0000256" key="2">
    <source>
        <dbReference type="ARBA" id="ARBA00010617"/>
    </source>
</evidence>
<evidence type="ECO:0000256" key="1">
    <source>
        <dbReference type="ARBA" id="ARBA00001971"/>
    </source>
</evidence>
<keyword evidence="4 8" id="KW-0560">Oxidoreductase</keyword>
<evidence type="ECO:0000313" key="11">
    <source>
        <dbReference type="Proteomes" id="UP000758155"/>
    </source>
</evidence>
<keyword evidence="11" id="KW-1185">Reference proteome</keyword>
<dbReference type="PRINTS" id="PR00463">
    <property type="entry name" value="EP450I"/>
</dbReference>
<dbReference type="GO" id="GO:0005506">
    <property type="term" value="F:iron ion binding"/>
    <property type="evidence" value="ECO:0007669"/>
    <property type="project" value="InterPro"/>
</dbReference>